<evidence type="ECO:0000256" key="6">
    <source>
        <dbReference type="ARBA" id="ARBA00032692"/>
    </source>
</evidence>
<evidence type="ECO:0000256" key="5">
    <source>
        <dbReference type="ARBA" id="ARBA00023228"/>
    </source>
</evidence>
<dbReference type="GO" id="GO:0043066">
    <property type="term" value="P:negative regulation of apoptotic process"/>
    <property type="evidence" value="ECO:0007669"/>
    <property type="project" value="InterPro"/>
</dbReference>
<sequence length="120" mass="13235">MVTVSDRIYQIGSIIIQLPLKMESEIMKVVDFALDQPNVSGYICVNNDGLCIASGGDASESISGIIHQLANLAYKIEDHSQHDGSSNKKDPPVVRIDLERRKILIQSREGITTALFSHQK</sequence>
<evidence type="ECO:0000256" key="4">
    <source>
        <dbReference type="ARBA" id="ARBA00022490"/>
    </source>
</evidence>
<proteinExistence type="inferred from homology"/>
<dbReference type="GO" id="GO:1904263">
    <property type="term" value="P:positive regulation of TORC1 signaling"/>
    <property type="evidence" value="ECO:0007669"/>
    <property type="project" value="TreeGrafter"/>
</dbReference>
<dbReference type="GO" id="GO:0005764">
    <property type="term" value="C:lysosome"/>
    <property type="evidence" value="ECO:0007669"/>
    <property type="project" value="UniProtKB-SubCell"/>
</dbReference>
<dbReference type="GO" id="GO:0005085">
    <property type="term" value="F:guanyl-nucleotide exchange factor activity"/>
    <property type="evidence" value="ECO:0007669"/>
    <property type="project" value="TreeGrafter"/>
</dbReference>
<evidence type="ECO:0000256" key="1">
    <source>
        <dbReference type="ARBA" id="ARBA00004371"/>
    </source>
</evidence>
<evidence type="ECO:0000313" key="7">
    <source>
        <dbReference type="EMBL" id="MDE45504.1"/>
    </source>
</evidence>
<keyword evidence="4" id="KW-0963">Cytoplasm</keyword>
<reference evidence="7" key="1">
    <citation type="submission" date="2018-10" db="EMBL/GenBank/DDBJ databases">
        <title>Transcriptome assembly of Aceria tosichella (Wheat curl mite) Type 2.</title>
        <authorList>
            <person name="Scully E.D."/>
            <person name="Geib S.M."/>
            <person name="Palmer N.A."/>
            <person name="Gupta A.K."/>
            <person name="Sarath G."/>
            <person name="Tatineni S."/>
        </authorList>
    </citation>
    <scope>NUCLEOTIDE SEQUENCE</scope>
    <source>
        <strain evidence="7">LincolnNE</strain>
    </source>
</reference>
<dbReference type="GO" id="GO:0071230">
    <property type="term" value="P:cellular response to amino acid stimulus"/>
    <property type="evidence" value="ECO:0007669"/>
    <property type="project" value="TreeGrafter"/>
</dbReference>
<dbReference type="GO" id="GO:0071986">
    <property type="term" value="C:Ragulator complex"/>
    <property type="evidence" value="ECO:0007669"/>
    <property type="project" value="InterPro"/>
</dbReference>
<keyword evidence="5" id="KW-0458">Lysosome</keyword>
<evidence type="ECO:0000256" key="2">
    <source>
        <dbReference type="ARBA" id="ARBA00004496"/>
    </source>
</evidence>
<dbReference type="AlphaFoldDB" id="A0A6G1S4T3"/>
<dbReference type="EMBL" id="GGYP01000733">
    <property type="protein sequence ID" value="MDE45504.1"/>
    <property type="molecule type" value="Transcribed_RNA"/>
</dbReference>
<dbReference type="Pfam" id="PF16672">
    <property type="entry name" value="LAMTOR5"/>
    <property type="match status" value="1"/>
</dbReference>
<name>A0A6G1S4T3_9ACAR</name>
<evidence type="ECO:0000256" key="3">
    <source>
        <dbReference type="ARBA" id="ARBA00007795"/>
    </source>
</evidence>
<comment type="similarity">
    <text evidence="3">Belongs to the LAMTOR5 family.</text>
</comment>
<dbReference type="InterPro" id="IPR024135">
    <property type="entry name" value="LAMTOR5"/>
</dbReference>
<dbReference type="PANTHER" id="PTHR13342">
    <property type="entry name" value="RAGULATOR COMPLEX PROTEIN LAMTOR5"/>
    <property type="match status" value="1"/>
</dbReference>
<accession>A0A6G1S4T3</accession>
<dbReference type="PANTHER" id="PTHR13342:SF2">
    <property type="entry name" value="RAGULATOR COMPLEX PROTEIN LAMTOR5"/>
    <property type="match status" value="1"/>
</dbReference>
<organism evidence="7">
    <name type="scientific">Aceria tosichella</name>
    <name type="common">wheat curl mite</name>
    <dbReference type="NCBI Taxonomy" id="561515"/>
    <lineage>
        <taxon>Eukaryota</taxon>
        <taxon>Metazoa</taxon>
        <taxon>Ecdysozoa</taxon>
        <taxon>Arthropoda</taxon>
        <taxon>Chelicerata</taxon>
        <taxon>Arachnida</taxon>
        <taxon>Acari</taxon>
        <taxon>Acariformes</taxon>
        <taxon>Trombidiformes</taxon>
        <taxon>Prostigmata</taxon>
        <taxon>Eupodina</taxon>
        <taxon>Eriophyoidea</taxon>
        <taxon>Eriophyidae</taxon>
        <taxon>Eriophyinae</taxon>
        <taxon>Aceriini</taxon>
        <taxon>Aceria</taxon>
    </lineage>
</organism>
<dbReference type="Gene3D" id="3.30.450.30">
    <property type="entry name" value="Dynein light chain 2a, cytoplasmic"/>
    <property type="match status" value="1"/>
</dbReference>
<comment type="subcellular location">
    <subcellularLocation>
        <location evidence="2">Cytoplasm</location>
    </subcellularLocation>
    <subcellularLocation>
        <location evidence="1">Lysosome</location>
    </subcellularLocation>
</comment>
<gene>
    <name evidence="7" type="primary">HBXIP</name>
    <name evidence="7" type="ORF">g.5587</name>
</gene>
<protein>
    <recommendedName>
        <fullName evidence="6">Late endosomal/lysosomal adaptor and MAPK and MTOR activator 5</fullName>
    </recommendedName>
</protein>